<dbReference type="InterPro" id="IPR000644">
    <property type="entry name" value="CBS_dom"/>
</dbReference>
<organism evidence="6">
    <name type="scientific">Candidatus Methanogaster sp. ANME-2c ERB4</name>
    <dbReference type="NCBI Taxonomy" id="2759911"/>
    <lineage>
        <taxon>Archaea</taxon>
        <taxon>Methanobacteriati</taxon>
        <taxon>Methanobacteriota</taxon>
        <taxon>Stenosarchaea group</taxon>
        <taxon>Methanomicrobia</taxon>
        <taxon>Methanosarcinales</taxon>
        <taxon>ANME-2 cluster</taxon>
        <taxon>Candidatus Methanogasteraceae</taxon>
        <taxon>Candidatus Methanogaster</taxon>
    </lineage>
</organism>
<sequence>MMAVDYTKISVAEIMTRDVVTVIEETTIDDLLELFGTYHYHSYPVVTKIGELTGIISEDIVLEILLFDRIPASGHTHISAVRLLGDDASGIMMPYPVTVTPDTSLSETADLMLRHRVNRICVVDSGKLAGILSKRDIVNEICKRRD</sequence>
<dbReference type="Pfam" id="PF00571">
    <property type="entry name" value="CBS"/>
    <property type="match status" value="2"/>
</dbReference>
<dbReference type="PANTHER" id="PTHR43080">
    <property type="entry name" value="CBS DOMAIN-CONTAINING PROTEIN CBSX3, MITOCHONDRIAL"/>
    <property type="match status" value="1"/>
</dbReference>
<evidence type="ECO:0000313" key="6">
    <source>
        <dbReference type="EMBL" id="QNO47626.1"/>
    </source>
</evidence>
<dbReference type="SMART" id="SM00116">
    <property type="entry name" value="CBS"/>
    <property type="match status" value="2"/>
</dbReference>
<evidence type="ECO:0000256" key="1">
    <source>
        <dbReference type="ARBA" id="ARBA00022605"/>
    </source>
</evidence>
<keyword evidence="2 4" id="KW-0129">CBS domain</keyword>
<accession>A0A7G9YHZ2</accession>
<evidence type="ECO:0000259" key="5">
    <source>
        <dbReference type="PROSITE" id="PS51371"/>
    </source>
</evidence>
<dbReference type="SUPFAM" id="SSF54631">
    <property type="entry name" value="CBS-domain pair"/>
    <property type="match status" value="1"/>
</dbReference>
<evidence type="ECO:0000256" key="3">
    <source>
        <dbReference type="ARBA" id="ARBA00023167"/>
    </source>
</evidence>
<dbReference type="PANTHER" id="PTHR43080:SF2">
    <property type="entry name" value="CBS DOMAIN-CONTAINING PROTEIN"/>
    <property type="match status" value="1"/>
</dbReference>
<dbReference type="GO" id="GO:0009086">
    <property type="term" value="P:methionine biosynthetic process"/>
    <property type="evidence" value="ECO:0007669"/>
    <property type="project" value="UniProtKB-KW"/>
</dbReference>
<dbReference type="EC" id="1.1.1.205" evidence="6"/>
<gene>
    <name evidence="6" type="primary">IMPDH</name>
    <name evidence="6" type="ORF">PGBELJNO_00024</name>
</gene>
<feature type="domain" description="CBS" evidence="5">
    <location>
        <begin position="92"/>
        <end position="146"/>
    </location>
</feature>
<dbReference type="InterPro" id="IPR051257">
    <property type="entry name" value="Diverse_CBS-Domain"/>
</dbReference>
<dbReference type="Gene3D" id="3.10.580.10">
    <property type="entry name" value="CBS-domain"/>
    <property type="match status" value="2"/>
</dbReference>
<dbReference type="EMBL" id="MT631268">
    <property type="protein sequence ID" value="QNO47626.1"/>
    <property type="molecule type" value="Genomic_DNA"/>
</dbReference>
<dbReference type="GO" id="GO:0003938">
    <property type="term" value="F:IMP dehydrogenase activity"/>
    <property type="evidence" value="ECO:0007669"/>
    <property type="project" value="UniProtKB-EC"/>
</dbReference>
<feature type="domain" description="CBS" evidence="5">
    <location>
        <begin position="15"/>
        <end position="73"/>
    </location>
</feature>
<proteinExistence type="predicted"/>
<dbReference type="AlphaFoldDB" id="A0A7G9YHZ2"/>
<evidence type="ECO:0000256" key="4">
    <source>
        <dbReference type="PROSITE-ProRule" id="PRU00703"/>
    </source>
</evidence>
<name>A0A7G9YHZ2_9EURY</name>
<reference evidence="6" key="1">
    <citation type="submission" date="2020-06" db="EMBL/GenBank/DDBJ databases">
        <title>Unique genomic features of the anaerobic methanotrophic archaea.</title>
        <authorList>
            <person name="Chadwick G.L."/>
            <person name="Skennerton C.T."/>
            <person name="Laso-Perez R."/>
            <person name="Leu A.O."/>
            <person name="Speth D.R."/>
            <person name="Yu H."/>
            <person name="Morgan-Lang C."/>
            <person name="Hatzenpichler R."/>
            <person name="Goudeau D."/>
            <person name="Malmstrom R."/>
            <person name="Brazelton W.J."/>
            <person name="Woyke T."/>
            <person name="Hallam S.J."/>
            <person name="Tyson G.W."/>
            <person name="Wegener G."/>
            <person name="Boetius A."/>
            <person name="Orphan V."/>
        </authorList>
    </citation>
    <scope>NUCLEOTIDE SEQUENCE</scope>
</reference>
<keyword evidence="6" id="KW-0560">Oxidoreductase</keyword>
<dbReference type="PROSITE" id="PS51371">
    <property type="entry name" value="CBS"/>
    <property type="match status" value="2"/>
</dbReference>
<keyword evidence="1" id="KW-0028">Amino-acid biosynthesis</keyword>
<dbReference type="InterPro" id="IPR046342">
    <property type="entry name" value="CBS_dom_sf"/>
</dbReference>
<protein>
    <submittedName>
        <fullName evidence="6">Inosine-5'-monophosphate dehydrogenase</fullName>
        <ecNumber evidence="6">1.1.1.205</ecNumber>
    </submittedName>
</protein>
<evidence type="ECO:0000256" key="2">
    <source>
        <dbReference type="ARBA" id="ARBA00023122"/>
    </source>
</evidence>
<keyword evidence="3" id="KW-0486">Methionine biosynthesis</keyword>